<dbReference type="EnsemblMetazoa" id="GBRI029122-RA">
    <property type="protein sequence ID" value="GBRI029122-PA"/>
    <property type="gene ID" value="GBRI029122"/>
</dbReference>
<evidence type="ECO:0000313" key="2">
    <source>
        <dbReference type="Proteomes" id="UP000091820"/>
    </source>
</evidence>
<organism evidence="1 2">
    <name type="scientific">Glossina brevipalpis</name>
    <dbReference type="NCBI Taxonomy" id="37001"/>
    <lineage>
        <taxon>Eukaryota</taxon>
        <taxon>Metazoa</taxon>
        <taxon>Ecdysozoa</taxon>
        <taxon>Arthropoda</taxon>
        <taxon>Hexapoda</taxon>
        <taxon>Insecta</taxon>
        <taxon>Pterygota</taxon>
        <taxon>Neoptera</taxon>
        <taxon>Endopterygota</taxon>
        <taxon>Diptera</taxon>
        <taxon>Brachycera</taxon>
        <taxon>Muscomorpha</taxon>
        <taxon>Hippoboscoidea</taxon>
        <taxon>Glossinidae</taxon>
        <taxon>Glossina</taxon>
    </lineage>
</organism>
<protein>
    <submittedName>
        <fullName evidence="1">Uncharacterized protein</fullName>
    </submittedName>
</protein>
<dbReference type="VEuPathDB" id="VectorBase:GBRI029122"/>
<reference evidence="1" key="2">
    <citation type="submission" date="2020-05" db="UniProtKB">
        <authorList>
            <consortium name="EnsemblMetazoa"/>
        </authorList>
    </citation>
    <scope>IDENTIFICATION</scope>
    <source>
        <strain evidence="1">IAEA</strain>
    </source>
</reference>
<dbReference type="AlphaFoldDB" id="A0A1A9WR55"/>
<name>A0A1A9WR55_9MUSC</name>
<reference evidence="2" key="1">
    <citation type="submission" date="2014-03" db="EMBL/GenBank/DDBJ databases">
        <authorList>
            <person name="Aksoy S."/>
            <person name="Warren W."/>
            <person name="Wilson R.K."/>
        </authorList>
    </citation>
    <scope>NUCLEOTIDE SEQUENCE [LARGE SCALE GENOMIC DNA]</scope>
    <source>
        <strain evidence="2">IAEA</strain>
    </source>
</reference>
<evidence type="ECO:0000313" key="1">
    <source>
        <dbReference type="EnsemblMetazoa" id="GBRI029122-PA"/>
    </source>
</evidence>
<sequence>MTLITFRAIKVFSILQEICFEIGATNTLLKPPISGTLSYNGYIETSEGGLVIISINEGDGGRYDSYLDGTLLCSYSVNVDAHRCTPPSKKNDYQKIYSHWCNEFEKYKSAMKQWQAKQEQCNIKEKSNGKHLNEVYSNDNIISILTTKD</sequence>
<proteinExistence type="predicted"/>
<keyword evidence="2" id="KW-1185">Reference proteome</keyword>
<dbReference type="Proteomes" id="UP000091820">
    <property type="component" value="Unassembled WGS sequence"/>
</dbReference>
<dbReference type="STRING" id="37001.A0A1A9WR55"/>
<accession>A0A1A9WR55</accession>